<feature type="transmembrane region" description="Helical" evidence="1">
    <location>
        <begin position="7"/>
        <end position="26"/>
    </location>
</feature>
<accession>A0A7S8ECV4</accession>
<sequence>MTHHQHFPWIPFIGTAFVVLTLWGLFAALPEPLIVLFFVVGGFILSAMALWQHANMASSDEAWWQDDQCSGWRGY</sequence>
<dbReference type="KEGG" id="pmet:G4Y79_09580"/>
<organism evidence="2 3">
    <name type="scientific">Phototrophicus methaneseepsis</name>
    <dbReference type="NCBI Taxonomy" id="2710758"/>
    <lineage>
        <taxon>Bacteria</taxon>
        <taxon>Bacillati</taxon>
        <taxon>Chloroflexota</taxon>
        <taxon>Candidatus Thermofontia</taxon>
        <taxon>Phototrophicales</taxon>
        <taxon>Phototrophicaceae</taxon>
        <taxon>Phototrophicus</taxon>
    </lineage>
</organism>
<dbReference type="EMBL" id="CP062983">
    <property type="protein sequence ID" value="QPC84606.1"/>
    <property type="molecule type" value="Genomic_DNA"/>
</dbReference>
<dbReference type="RefSeq" id="WP_195172669.1">
    <property type="nucleotide sequence ID" value="NZ_CP062983.1"/>
</dbReference>
<dbReference type="AlphaFoldDB" id="A0A7S8ECV4"/>
<evidence type="ECO:0000313" key="2">
    <source>
        <dbReference type="EMBL" id="QPC84606.1"/>
    </source>
</evidence>
<keyword evidence="1" id="KW-0472">Membrane</keyword>
<feature type="transmembrane region" description="Helical" evidence="1">
    <location>
        <begin position="32"/>
        <end position="51"/>
    </location>
</feature>
<keyword evidence="1" id="KW-1133">Transmembrane helix</keyword>
<dbReference type="Proteomes" id="UP000594468">
    <property type="component" value="Chromosome"/>
</dbReference>
<keyword evidence="1" id="KW-0812">Transmembrane</keyword>
<proteinExistence type="predicted"/>
<keyword evidence="3" id="KW-1185">Reference proteome</keyword>
<evidence type="ECO:0000256" key="1">
    <source>
        <dbReference type="SAM" id="Phobius"/>
    </source>
</evidence>
<reference evidence="2 3" key="1">
    <citation type="submission" date="2020-02" db="EMBL/GenBank/DDBJ databases">
        <authorList>
            <person name="Zheng R.K."/>
            <person name="Sun C.M."/>
        </authorList>
    </citation>
    <scope>NUCLEOTIDE SEQUENCE [LARGE SCALE GENOMIC DNA]</scope>
    <source>
        <strain evidence="3">rifampicinis</strain>
    </source>
</reference>
<name>A0A7S8ECV4_9CHLR</name>
<evidence type="ECO:0000313" key="3">
    <source>
        <dbReference type="Proteomes" id="UP000594468"/>
    </source>
</evidence>
<protein>
    <submittedName>
        <fullName evidence="2">Uncharacterized protein</fullName>
    </submittedName>
</protein>
<gene>
    <name evidence="2" type="ORF">G4Y79_09580</name>
</gene>